<feature type="non-terminal residue" evidence="2">
    <location>
        <position position="1"/>
    </location>
</feature>
<dbReference type="NCBIfam" id="TIGR04183">
    <property type="entry name" value="Por_Secre_tail"/>
    <property type="match status" value="1"/>
</dbReference>
<gene>
    <name evidence="2" type="ORF">METZ01_LOCUS368784</name>
</gene>
<organism evidence="2">
    <name type="scientific">marine metagenome</name>
    <dbReference type="NCBI Taxonomy" id="408172"/>
    <lineage>
        <taxon>unclassified sequences</taxon>
        <taxon>metagenomes</taxon>
        <taxon>ecological metagenomes</taxon>
    </lineage>
</organism>
<dbReference type="Pfam" id="PF18962">
    <property type="entry name" value="Por_Secre_tail"/>
    <property type="match status" value="1"/>
</dbReference>
<accession>A0A382T152</accession>
<protein>
    <recommendedName>
        <fullName evidence="1">Secretion system C-terminal sorting domain-containing protein</fullName>
    </recommendedName>
</protein>
<dbReference type="Gene3D" id="2.60.40.4070">
    <property type="match status" value="1"/>
</dbReference>
<name>A0A382T152_9ZZZZ</name>
<feature type="domain" description="Secretion system C-terminal sorting" evidence="1">
    <location>
        <begin position="41"/>
        <end position="116"/>
    </location>
</feature>
<proteinExistence type="predicted"/>
<evidence type="ECO:0000259" key="1">
    <source>
        <dbReference type="Pfam" id="PF18962"/>
    </source>
</evidence>
<reference evidence="2" key="1">
    <citation type="submission" date="2018-05" db="EMBL/GenBank/DDBJ databases">
        <authorList>
            <person name="Lanie J.A."/>
            <person name="Ng W.-L."/>
            <person name="Kazmierczak K.M."/>
            <person name="Andrzejewski T.M."/>
            <person name="Davidsen T.M."/>
            <person name="Wayne K.J."/>
            <person name="Tettelin H."/>
            <person name="Glass J.I."/>
            <person name="Rusch D."/>
            <person name="Podicherti R."/>
            <person name="Tsui H.-C.T."/>
            <person name="Winkler M.E."/>
        </authorList>
    </citation>
    <scope>NUCLEOTIDE SEQUENCE</scope>
</reference>
<dbReference type="AlphaFoldDB" id="A0A382T152"/>
<dbReference type="InterPro" id="IPR026444">
    <property type="entry name" value="Secre_tail"/>
</dbReference>
<sequence>GYEDYMNRVYVGIYSNDAGGGTVGNDADNLSPTQFTLQQNYPNPFNPITQIKYDLDTPGEVVMDLFDIRGAKVKTLVNESHSAGSHEFTFDGSKLASGVYFYSMTANGINKTRKLVLMK</sequence>
<dbReference type="EMBL" id="UINC01133157">
    <property type="protein sequence ID" value="SVD15930.1"/>
    <property type="molecule type" value="Genomic_DNA"/>
</dbReference>
<evidence type="ECO:0000313" key="2">
    <source>
        <dbReference type="EMBL" id="SVD15930.1"/>
    </source>
</evidence>